<dbReference type="EMBL" id="MU864371">
    <property type="protein sequence ID" value="KAK4189857.1"/>
    <property type="molecule type" value="Genomic_DNA"/>
</dbReference>
<organism evidence="8 9">
    <name type="scientific">Podospora australis</name>
    <dbReference type="NCBI Taxonomy" id="1536484"/>
    <lineage>
        <taxon>Eukaryota</taxon>
        <taxon>Fungi</taxon>
        <taxon>Dikarya</taxon>
        <taxon>Ascomycota</taxon>
        <taxon>Pezizomycotina</taxon>
        <taxon>Sordariomycetes</taxon>
        <taxon>Sordariomycetidae</taxon>
        <taxon>Sordariales</taxon>
        <taxon>Podosporaceae</taxon>
        <taxon>Podospora</taxon>
    </lineage>
</organism>
<evidence type="ECO:0000256" key="5">
    <source>
        <dbReference type="ARBA" id="ARBA00023274"/>
    </source>
</evidence>
<evidence type="ECO:0000256" key="1">
    <source>
        <dbReference type="ARBA" id="ARBA00004173"/>
    </source>
</evidence>
<reference evidence="8" key="1">
    <citation type="journal article" date="2023" name="Mol. Phylogenet. Evol.">
        <title>Genome-scale phylogeny and comparative genomics of the fungal order Sordariales.</title>
        <authorList>
            <person name="Hensen N."/>
            <person name="Bonometti L."/>
            <person name="Westerberg I."/>
            <person name="Brannstrom I.O."/>
            <person name="Guillou S."/>
            <person name="Cros-Aarteil S."/>
            <person name="Calhoun S."/>
            <person name="Haridas S."/>
            <person name="Kuo A."/>
            <person name="Mondo S."/>
            <person name="Pangilinan J."/>
            <person name="Riley R."/>
            <person name="LaButti K."/>
            <person name="Andreopoulos B."/>
            <person name="Lipzen A."/>
            <person name="Chen C."/>
            <person name="Yan M."/>
            <person name="Daum C."/>
            <person name="Ng V."/>
            <person name="Clum A."/>
            <person name="Steindorff A."/>
            <person name="Ohm R.A."/>
            <person name="Martin F."/>
            <person name="Silar P."/>
            <person name="Natvig D.O."/>
            <person name="Lalanne C."/>
            <person name="Gautier V."/>
            <person name="Ament-Velasquez S.L."/>
            <person name="Kruys A."/>
            <person name="Hutchinson M.I."/>
            <person name="Powell A.J."/>
            <person name="Barry K."/>
            <person name="Miller A.N."/>
            <person name="Grigoriev I.V."/>
            <person name="Debuchy R."/>
            <person name="Gladieux P."/>
            <person name="Hiltunen Thoren M."/>
            <person name="Johannesson H."/>
        </authorList>
    </citation>
    <scope>NUCLEOTIDE SEQUENCE</scope>
    <source>
        <strain evidence="8">PSN309</strain>
    </source>
</reference>
<gene>
    <name evidence="8" type="ORF">QBC35DRAFT_491956</name>
</gene>
<dbReference type="PANTHER" id="PTHR37799">
    <property type="entry name" value="37S RIBOSOMAL PROTEIN S25, MITOCHONDRIAL"/>
    <property type="match status" value="1"/>
</dbReference>
<evidence type="ECO:0000256" key="4">
    <source>
        <dbReference type="ARBA" id="ARBA00023128"/>
    </source>
</evidence>
<keyword evidence="3 8" id="KW-0689">Ribosomal protein</keyword>
<dbReference type="GO" id="GO:0005763">
    <property type="term" value="C:mitochondrial small ribosomal subunit"/>
    <property type="evidence" value="ECO:0007669"/>
    <property type="project" value="InterPro"/>
</dbReference>
<dbReference type="InterPro" id="IPR016939">
    <property type="entry name" value="Ribosomal_mS23_fun"/>
</dbReference>
<name>A0AAN6X0H0_9PEZI</name>
<dbReference type="GO" id="GO:0003735">
    <property type="term" value="F:structural constituent of ribosome"/>
    <property type="evidence" value="ECO:0007669"/>
    <property type="project" value="InterPro"/>
</dbReference>
<evidence type="ECO:0000256" key="6">
    <source>
        <dbReference type="ARBA" id="ARBA00035137"/>
    </source>
</evidence>
<proteinExistence type="inferred from homology"/>
<accession>A0AAN6X0H0</accession>
<evidence type="ECO:0000256" key="2">
    <source>
        <dbReference type="ARBA" id="ARBA00009864"/>
    </source>
</evidence>
<comment type="subcellular location">
    <subcellularLocation>
        <location evidence="1">Mitochondrion</location>
    </subcellularLocation>
</comment>
<evidence type="ECO:0000313" key="8">
    <source>
        <dbReference type="EMBL" id="KAK4189857.1"/>
    </source>
</evidence>
<reference evidence="8" key="2">
    <citation type="submission" date="2023-05" db="EMBL/GenBank/DDBJ databases">
        <authorList>
            <consortium name="Lawrence Berkeley National Laboratory"/>
            <person name="Steindorff A."/>
            <person name="Hensen N."/>
            <person name="Bonometti L."/>
            <person name="Westerberg I."/>
            <person name="Brannstrom I.O."/>
            <person name="Guillou S."/>
            <person name="Cros-Aarteil S."/>
            <person name="Calhoun S."/>
            <person name="Haridas S."/>
            <person name="Kuo A."/>
            <person name="Mondo S."/>
            <person name="Pangilinan J."/>
            <person name="Riley R."/>
            <person name="Labutti K."/>
            <person name="Andreopoulos B."/>
            <person name="Lipzen A."/>
            <person name="Chen C."/>
            <person name="Yanf M."/>
            <person name="Daum C."/>
            <person name="Ng V."/>
            <person name="Clum A."/>
            <person name="Ohm R."/>
            <person name="Martin F."/>
            <person name="Silar P."/>
            <person name="Natvig D."/>
            <person name="Lalanne C."/>
            <person name="Gautier V."/>
            <person name="Ament-Velasquez S.L."/>
            <person name="Kruys A."/>
            <person name="Hutchinson M.I."/>
            <person name="Powell A.J."/>
            <person name="Barry K."/>
            <person name="Miller A.N."/>
            <person name="Grigoriev I.V."/>
            <person name="Debuchy R."/>
            <person name="Gladieux P."/>
            <person name="Thoren M.H."/>
            <person name="Johannesson H."/>
        </authorList>
    </citation>
    <scope>NUCLEOTIDE SEQUENCE</scope>
    <source>
        <strain evidence="8">PSN309</strain>
    </source>
</reference>
<dbReference type="PANTHER" id="PTHR37799:SF1">
    <property type="entry name" value="SMALL RIBOSOMAL SUBUNIT PROTEIN MS23"/>
    <property type="match status" value="1"/>
</dbReference>
<dbReference type="Proteomes" id="UP001302126">
    <property type="component" value="Unassembled WGS sequence"/>
</dbReference>
<sequence>MGRPRQLLAARVWDSAQELLATNIVKDRLNPPAPWIAALANIPPSEVLTRPYPIQHQNKKVPTKGGRRAANLYRPTKIIHPEDKLRQQFYSDHPWELARPMMVLEIDGKDARTRDWSKGVQQPGMKLSGECVVQRQLYLMEVEGKKKREAYDIARKEFYKLREMEEIENRIALEEARAYGAYFGKNFNQAGMDVEDQQFNAWKKWAQEEIERVEAEKTAAYANIVDVPEGEGEDDLLV</sequence>
<comment type="caution">
    <text evidence="8">The sequence shown here is derived from an EMBL/GenBank/DDBJ whole genome shotgun (WGS) entry which is preliminary data.</text>
</comment>
<dbReference type="Pfam" id="PF13741">
    <property type="entry name" value="MRP-S25"/>
    <property type="match status" value="1"/>
</dbReference>
<keyword evidence="9" id="KW-1185">Reference proteome</keyword>
<comment type="similarity">
    <text evidence="2">Belongs to the mitochondrion-specific ribosomal protein mS23 family.</text>
</comment>
<protein>
    <recommendedName>
        <fullName evidence="6">Small ribosomal subunit protein mS23</fullName>
    </recommendedName>
    <alternativeName>
        <fullName evidence="7">37S ribosomal protein S25, mitochondrial</fullName>
    </alternativeName>
</protein>
<keyword evidence="5" id="KW-0687">Ribonucleoprotein</keyword>
<evidence type="ECO:0000313" key="9">
    <source>
        <dbReference type="Proteomes" id="UP001302126"/>
    </source>
</evidence>
<evidence type="ECO:0000256" key="7">
    <source>
        <dbReference type="ARBA" id="ARBA00035421"/>
    </source>
</evidence>
<keyword evidence="4" id="KW-0496">Mitochondrion</keyword>
<evidence type="ECO:0000256" key="3">
    <source>
        <dbReference type="ARBA" id="ARBA00022980"/>
    </source>
</evidence>
<dbReference type="AlphaFoldDB" id="A0AAN6X0H0"/>